<dbReference type="Proteomes" id="UP000499080">
    <property type="component" value="Unassembled WGS sequence"/>
</dbReference>
<dbReference type="EMBL" id="BGPR01011828">
    <property type="protein sequence ID" value="GBN53165.1"/>
    <property type="molecule type" value="Genomic_DNA"/>
</dbReference>
<sequence length="163" mass="18506">MNMWATNRVPVGGAAIASDVRASSCRVDGEMKCGTRPMNDVGRKVQPEDVLAYALAHPQSSTKMTSENCDLSKSHVWTFLNESGVHPYRFTPVQGLLPRDAERRYTWCNFVMNNLEDYPTFLADILWTDEACFLRNGMFNRQKVHTWSLEMCCRSSTSTTLID</sequence>
<comment type="caution">
    <text evidence="1">The sequence shown here is derived from an EMBL/GenBank/DDBJ whole genome shotgun (WGS) entry which is preliminary data.</text>
</comment>
<protein>
    <submittedName>
        <fullName evidence="1">Uncharacterized protein</fullName>
    </submittedName>
</protein>
<dbReference type="PANTHER" id="PTHR47326:SF1">
    <property type="entry name" value="HTH PSQ-TYPE DOMAIN-CONTAINING PROTEIN"/>
    <property type="match status" value="1"/>
</dbReference>
<dbReference type="OrthoDB" id="6461078at2759"/>
<evidence type="ECO:0000313" key="2">
    <source>
        <dbReference type="EMBL" id="GBN53176.1"/>
    </source>
</evidence>
<evidence type="ECO:0000313" key="1">
    <source>
        <dbReference type="EMBL" id="GBN53165.1"/>
    </source>
</evidence>
<keyword evidence="3" id="KW-1185">Reference proteome</keyword>
<reference evidence="1 3" key="1">
    <citation type="journal article" date="2019" name="Sci. Rep.">
        <title>Orb-weaving spider Araneus ventricosus genome elucidates the spidroin gene catalogue.</title>
        <authorList>
            <person name="Kono N."/>
            <person name="Nakamura H."/>
            <person name="Ohtoshi R."/>
            <person name="Moran D.A.P."/>
            <person name="Shinohara A."/>
            <person name="Yoshida Y."/>
            <person name="Fujiwara M."/>
            <person name="Mori M."/>
            <person name="Tomita M."/>
            <person name="Arakawa K."/>
        </authorList>
    </citation>
    <scope>NUCLEOTIDE SEQUENCE [LARGE SCALE GENOMIC DNA]</scope>
</reference>
<dbReference type="PANTHER" id="PTHR47326">
    <property type="entry name" value="TRANSPOSABLE ELEMENT TC3 TRANSPOSASE-LIKE PROTEIN"/>
    <property type="match status" value="1"/>
</dbReference>
<accession>A0A4Y2PMH7</accession>
<dbReference type="EMBL" id="BGPR01011830">
    <property type="protein sequence ID" value="GBN53176.1"/>
    <property type="molecule type" value="Genomic_DNA"/>
</dbReference>
<proteinExistence type="predicted"/>
<evidence type="ECO:0000313" key="3">
    <source>
        <dbReference type="Proteomes" id="UP000499080"/>
    </source>
</evidence>
<organism evidence="1 3">
    <name type="scientific">Araneus ventricosus</name>
    <name type="common">Orbweaver spider</name>
    <name type="synonym">Epeira ventricosa</name>
    <dbReference type="NCBI Taxonomy" id="182803"/>
    <lineage>
        <taxon>Eukaryota</taxon>
        <taxon>Metazoa</taxon>
        <taxon>Ecdysozoa</taxon>
        <taxon>Arthropoda</taxon>
        <taxon>Chelicerata</taxon>
        <taxon>Arachnida</taxon>
        <taxon>Araneae</taxon>
        <taxon>Araneomorphae</taxon>
        <taxon>Entelegynae</taxon>
        <taxon>Araneoidea</taxon>
        <taxon>Araneidae</taxon>
        <taxon>Araneus</taxon>
    </lineage>
</organism>
<dbReference type="AlphaFoldDB" id="A0A4Y2PMH7"/>
<name>A0A4Y2PMH7_ARAVE</name>
<gene>
    <name evidence="2" type="ORF">AVEN_133828_1</name>
    <name evidence="1" type="ORF">AVEN_255123_1</name>
</gene>